<evidence type="ECO:0000256" key="2">
    <source>
        <dbReference type="ARBA" id="ARBA00022771"/>
    </source>
</evidence>
<feature type="compositionally biased region" description="Basic and acidic residues" evidence="5">
    <location>
        <begin position="14"/>
        <end position="48"/>
    </location>
</feature>
<dbReference type="InterPro" id="IPR036236">
    <property type="entry name" value="Znf_C2H2_sf"/>
</dbReference>
<evidence type="ECO:0000313" key="8">
    <source>
        <dbReference type="Proteomes" id="UP000275078"/>
    </source>
</evidence>
<sequence length="240" mass="27600">MTDKSNVYGSAGDTTHRKTWDRAEFAAKAEERTAREKAEAKARYEAKAAGKKYHRQQTPPSQKSGTRERKLNLEENLNKTTIVPAGAGIGKRGKGAGFYCDVCDLTYKDSLQWVDHLNSKQHLFAVGESGEVEVATLEDVKERFTMLVDRRDREMKEGDWDLKRRLEERKKLDEEERRIKREKRKEKKRKEREEKEKAEKMVGVVTEGDGKGDGEEEDEEMKMMRMMGFGGGFGSTKKKN</sequence>
<keyword evidence="4" id="KW-0539">Nucleus</keyword>
<feature type="region of interest" description="Disordered" evidence="5">
    <location>
        <begin position="1"/>
        <end position="69"/>
    </location>
</feature>
<proteinExistence type="predicted"/>
<protein>
    <recommendedName>
        <fullName evidence="6">U1-type domain-containing protein</fullName>
    </recommendedName>
</protein>
<keyword evidence="3" id="KW-0862">Zinc</keyword>
<dbReference type="InterPro" id="IPR022755">
    <property type="entry name" value="Znf_C2H2_jaz"/>
</dbReference>
<dbReference type="InterPro" id="IPR003604">
    <property type="entry name" value="Matrin/U1-like-C_Znf_C2H2"/>
</dbReference>
<evidence type="ECO:0000256" key="1">
    <source>
        <dbReference type="ARBA" id="ARBA00022723"/>
    </source>
</evidence>
<dbReference type="GO" id="GO:0000398">
    <property type="term" value="P:mRNA splicing, via spliceosome"/>
    <property type="evidence" value="ECO:0007669"/>
    <property type="project" value="InterPro"/>
</dbReference>
<dbReference type="SUPFAM" id="SSF57667">
    <property type="entry name" value="beta-beta-alpha zinc fingers"/>
    <property type="match status" value="1"/>
</dbReference>
<gene>
    <name evidence="7" type="ORF">BJ508DRAFT_222936</name>
</gene>
<keyword evidence="1" id="KW-0479">Metal-binding</keyword>
<name>A0A3N4IIV8_ASCIM</name>
<organism evidence="7 8">
    <name type="scientific">Ascobolus immersus RN42</name>
    <dbReference type="NCBI Taxonomy" id="1160509"/>
    <lineage>
        <taxon>Eukaryota</taxon>
        <taxon>Fungi</taxon>
        <taxon>Dikarya</taxon>
        <taxon>Ascomycota</taxon>
        <taxon>Pezizomycotina</taxon>
        <taxon>Pezizomycetes</taxon>
        <taxon>Pezizales</taxon>
        <taxon>Ascobolaceae</taxon>
        <taxon>Ascobolus</taxon>
    </lineage>
</organism>
<dbReference type="InterPro" id="IPR040107">
    <property type="entry name" value="Snu23"/>
</dbReference>
<dbReference type="STRING" id="1160509.A0A3N4IIV8"/>
<feature type="region of interest" description="Disordered" evidence="5">
    <location>
        <begin position="171"/>
        <end position="220"/>
    </location>
</feature>
<feature type="compositionally biased region" description="Basic and acidic residues" evidence="5">
    <location>
        <begin position="191"/>
        <end position="200"/>
    </location>
</feature>
<evidence type="ECO:0000313" key="7">
    <source>
        <dbReference type="EMBL" id="RPA84648.1"/>
    </source>
</evidence>
<dbReference type="GO" id="GO:0046540">
    <property type="term" value="C:U4/U6 x U5 tri-snRNP complex"/>
    <property type="evidence" value="ECO:0007669"/>
    <property type="project" value="TreeGrafter"/>
</dbReference>
<reference evidence="7 8" key="1">
    <citation type="journal article" date="2018" name="Nat. Ecol. Evol.">
        <title>Pezizomycetes genomes reveal the molecular basis of ectomycorrhizal truffle lifestyle.</title>
        <authorList>
            <person name="Murat C."/>
            <person name="Payen T."/>
            <person name="Noel B."/>
            <person name="Kuo A."/>
            <person name="Morin E."/>
            <person name="Chen J."/>
            <person name="Kohler A."/>
            <person name="Krizsan K."/>
            <person name="Balestrini R."/>
            <person name="Da Silva C."/>
            <person name="Montanini B."/>
            <person name="Hainaut M."/>
            <person name="Levati E."/>
            <person name="Barry K.W."/>
            <person name="Belfiori B."/>
            <person name="Cichocki N."/>
            <person name="Clum A."/>
            <person name="Dockter R.B."/>
            <person name="Fauchery L."/>
            <person name="Guy J."/>
            <person name="Iotti M."/>
            <person name="Le Tacon F."/>
            <person name="Lindquist E.A."/>
            <person name="Lipzen A."/>
            <person name="Malagnac F."/>
            <person name="Mello A."/>
            <person name="Molinier V."/>
            <person name="Miyauchi S."/>
            <person name="Poulain J."/>
            <person name="Riccioni C."/>
            <person name="Rubini A."/>
            <person name="Sitrit Y."/>
            <person name="Splivallo R."/>
            <person name="Traeger S."/>
            <person name="Wang M."/>
            <person name="Zifcakova L."/>
            <person name="Wipf D."/>
            <person name="Zambonelli A."/>
            <person name="Paolocci F."/>
            <person name="Nowrousian M."/>
            <person name="Ottonello S."/>
            <person name="Baldrian P."/>
            <person name="Spatafora J.W."/>
            <person name="Henrissat B."/>
            <person name="Nagy L.G."/>
            <person name="Aury J.M."/>
            <person name="Wincker P."/>
            <person name="Grigoriev I.V."/>
            <person name="Bonfante P."/>
            <person name="Martin F.M."/>
        </authorList>
    </citation>
    <scope>NUCLEOTIDE SEQUENCE [LARGE SCALE GENOMIC DNA]</scope>
    <source>
        <strain evidence="7 8">RN42</strain>
    </source>
</reference>
<evidence type="ECO:0000256" key="3">
    <source>
        <dbReference type="ARBA" id="ARBA00022833"/>
    </source>
</evidence>
<accession>A0A3N4IIV8</accession>
<feature type="domain" description="U1-type" evidence="6">
    <location>
        <begin position="95"/>
        <end position="129"/>
    </location>
</feature>
<keyword evidence="2" id="KW-0863">Zinc-finger</keyword>
<dbReference type="Pfam" id="PF12171">
    <property type="entry name" value="zf-C2H2_jaz"/>
    <property type="match status" value="1"/>
</dbReference>
<evidence type="ECO:0000256" key="4">
    <source>
        <dbReference type="ARBA" id="ARBA00023242"/>
    </source>
</evidence>
<feature type="compositionally biased region" description="Basic residues" evidence="5">
    <location>
        <begin position="180"/>
        <end position="190"/>
    </location>
</feature>
<dbReference type="PANTHER" id="PTHR45986">
    <property type="entry name" value="ZINC FINGER MATRIN-TYPE PROTEIN 2"/>
    <property type="match status" value="1"/>
</dbReference>
<keyword evidence="8" id="KW-1185">Reference proteome</keyword>
<dbReference type="GO" id="GO:0005681">
    <property type="term" value="C:spliceosomal complex"/>
    <property type="evidence" value="ECO:0007669"/>
    <property type="project" value="InterPro"/>
</dbReference>
<dbReference type="AlphaFoldDB" id="A0A3N4IIV8"/>
<dbReference type="SMART" id="SM00451">
    <property type="entry name" value="ZnF_U1"/>
    <property type="match status" value="1"/>
</dbReference>
<dbReference type="EMBL" id="ML119658">
    <property type="protein sequence ID" value="RPA84648.1"/>
    <property type="molecule type" value="Genomic_DNA"/>
</dbReference>
<dbReference type="Proteomes" id="UP000275078">
    <property type="component" value="Unassembled WGS sequence"/>
</dbReference>
<dbReference type="OrthoDB" id="30343at2759"/>
<evidence type="ECO:0000259" key="6">
    <source>
        <dbReference type="SMART" id="SM00451"/>
    </source>
</evidence>
<dbReference type="PANTHER" id="PTHR45986:SF1">
    <property type="entry name" value="ZINC FINGER MATRIN-TYPE PROTEIN 2"/>
    <property type="match status" value="1"/>
</dbReference>
<dbReference type="GO" id="GO:0008270">
    <property type="term" value="F:zinc ion binding"/>
    <property type="evidence" value="ECO:0007669"/>
    <property type="project" value="UniProtKB-KW"/>
</dbReference>
<dbReference type="GO" id="GO:0003676">
    <property type="term" value="F:nucleic acid binding"/>
    <property type="evidence" value="ECO:0007669"/>
    <property type="project" value="InterPro"/>
</dbReference>
<evidence type="ECO:0000256" key="5">
    <source>
        <dbReference type="SAM" id="MobiDB-lite"/>
    </source>
</evidence>